<evidence type="ECO:0000256" key="4">
    <source>
        <dbReference type="ARBA" id="ARBA00022723"/>
    </source>
</evidence>
<evidence type="ECO:0000256" key="5">
    <source>
        <dbReference type="ARBA" id="ARBA00022763"/>
    </source>
</evidence>
<evidence type="ECO:0000259" key="10">
    <source>
        <dbReference type="SMART" id="SM00986"/>
    </source>
</evidence>
<dbReference type="InterPro" id="IPR025404">
    <property type="entry name" value="DUF4130"/>
</dbReference>
<evidence type="ECO:0000256" key="1">
    <source>
        <dbReference type="ARBA" id="ARBA00006521"/>
    </source>
</evidence>
<dbReference type="GO" id="GO:0051539">
    <property type="term" value="F:4 iron, 4 sulfur cluster binding"/>
    <property type="evidence" value="ECO:0007669"/>
    <property type="project" value="UniProtKB-KW"/>
</dbReference>
<dbReference type="NCBIfam" id="TIGR03914">
    <property type="entry name" value="UDG_fam_dom"/>
    <property type="match status" value="1"/>
</dbReference>
<evidence type="ECO:0000313" key="12">
    <source>
        <dbReference type="Proteomes" id="UP000238348"/>
    </source>
</evidence>
<dbReference type="RefSeq" id="WP_104978459.1">
    <property type="nucleotide sequence ID" value="NZ_CP012673.1"/>
</dbReference>
<dbReference type="NCBIfam" id="TIGR00758">
    <property type="entry name" value="UDG_fam4"/>
    <property type="match status" value="1"/>
</dbReference>
<name>A0A2L0EN21_SORCE</name>
<evidence type="ECO:0000313" key="11">
    <source>
        <dbReference type="EMBL" id="AUX40697.1"/>
    </source>
</evidence>
<dbReference type="Pfam" id="PF03167">
    <property type="entry name" value="UDG"/>
    <property type="match status" value="1"/>
</dbReference>
<evidence type="ECO:0000256" key="6">
    <source>
        <dbReference type="ARBA" id="ARBA00022801"/>
    </source>
</evidence>
<dbReference type="GO" id="GO:0097506">
    <property type="term" value="F:deaminated base DNA N-glycosylase activity"/>
    <property type="evidence" value="ECO:0007669"/>
    <property type="project" value="UniProtKB-ARBA"/>
</dbReference>
<keyword evidence="3" id="KW-0004">4Fe-4S</keyword>
<dbReference type="Pfam" id="PF13566">
    <property type="entry name" value="DUF4130"/>
    <property type="match status" value="1"/>
</dbReference>
<organism evidence="11 12">
    <name type="scientific">Sorangium cellulosum</name>
    <name type="common">Polyangium cellulosum</name>
    <dbReference type="NCBI Taxonomy" id="56"/>
    <lineage>
        <taxon>Bacteria</taxon>
        <taxon>Pseudomonadati</taxon>
        <taxon>Myxococcota</taxon>
        <taxon>Polyangia</taxon>
        <taxon>Polyangiales</taxon>
        <taxon>Polyangiaceae</taxon>
        <taxon>Sorangium</taxon>
    </lineage>
</organism>
<dbReference type="InterPro" id="IPR051536">
    <property type="entry name" value="UDG_Type-4/5"/>
</dbReference>
<keyword evidence="5" id="KW-0227">DNA damage</keyword>
<dbReference type="SUPFAM" id="SSF52141">
    <property type="entry name" value="Uracil-DNA glycosylase-like"/>
    <property type="match status" value="1"/>
</dbReference>
<keyword evidence="9" id="KW-0234">DNA repair</keyword>
<evidence type="ECO:0000256" key="2">
    <source>
        <dbReference type="ARBA" id="ARBA00019403"/>
    </source>
</evidence>
<dbReference type="OrthoDB" id="5290748at2"/>
<evidence type="ECO:0000256" key="9">
    <source>
        <dbReference type="ARBA" id="ARBA00023204"/>
    </source>
</evidence>
<keyword evidence="4" id="KW-0479">Metal-binding</keyword>
<dbReference type="SMART" id="SM00987">
    <property type="entry name" value="UreE_C"/>
    <property type="match status" value="1"/>
</dbReference>
<dbReference type="GO" id="GO:0006281">
    <property type="term" value="P:DNA repair"/>
    <property type="evidence" value="ECO:0007669"/>
    <property type="project" value="UniProtKB-KW"/>
</dbReference>
<feature type="domain" description="Uracil-DNA glycosylase-like" evidence="10">
    <location>
        <begin position="319"/>
        <end position="479"/>
    </location>
</feature>
<evidence type="ECO:0000256" key="3">
    <source>
        <dbReference type="ARBA" id="ARBA00022485"/>
    </source>
</evidence>
<reference evidence="11 12" key="1">
    <citation type="submission" date="2015-09" db="EMBL/GenBank/DDBJ databases">
        <title>Sorangium comparison.</title>
        <authorList>
            <person name="Zaburannyi N."/>
            <person name="Bunk B."/>
            <person name="Overmann J."/>
            <person name="Mueller R."/>
        </authorList>
    </citation>
    <scope>NUCLEOTIDE SEQUENCE [LARGE SCALE GENOMIC DNA]</scope>
    <source>
        <strain evidence="11 12">So ce26</strain>
    </source>
</reference>
<dbReference type="InterPro" id="IPR023875">
    <property type="entry name" value="DNA_repair_put"/>
</dbReference>
<dbReference type="SMART" id="SM00986">
    <property type="entry name" value="UDG"/>
    <property type="match status" value="1"/>
</dbReference>
<dbReference type="CDD" id="cd10030">
    <property type="entry name" value="UDG-F4_TTUDGA_SPO1dp_like"/>
    <property type="match status" value="1"/>
</dbReference>
<dbReference type="GO" id="GO:0046872">
    <property type="term" value="F:metal ion binding"/>
    <property type="evidence" value="ECO:0007669"/>
    <property type="project" value="UniProtKB-KW"/>
</dbReference>
<dbReference type="InterPro" id="IPR005273">
    <property type="entry name" value="Ura-DNA_glyco_family4"/>
</dbReference>
<protein>
    <recommendedName>
        <fullName evidence="2">Type-4 uracil-DNA glycosylase</fullName>
    </recommendedName>
</protein>
<dbReference type="PANTHER" id="PTHR33693">
    <property type="entry name" value="TYPE-5 URACIL-DNA GLYCOSYLASE"/>
    <property type="match status" value="1"/>
</dbReference>
<dbReference type="Gene3D" id="3.40.470.10">
    <property type="entry name" value="Uracil-DNA glycosylase-like domain"/>
    <property type="match status" value="1"/>
</dbReference>
<keyword evidence="6" id="KW-0378">Hydrolase</keyword>
<dbReference type="InterPro" id="IPR036895">
    <property type="entry name" value="Uracil-DNA_glycosylase-like_sf"/>
</dbReference>
<dbReference type="EMBL" id="CP012673">
    <property type="protein sequence ID" value="AUX40697.1"/>
    <property type="molecule type" value="Genomic_DNA"/>
</dbReference>
<dbReference type="NCBIfam" id="TIGR03915">
    <property type="entry name" value="SAM_7_link_chp"/>
    <property type="match status" value="1"/>
</dbReference>
<dbReference type="InterPro" id="IPR005122">
    <property type="entry name" value="Uracil-DNA_glycosylase-like"/>
</dbReference>
<accession>A0A2L0EN21</accession>
<dbReference type="AlphaFoldDB" id="A0A2L0EN21"/>
<proteinExistence type="inferred from homology"/>
<gene>
    <name evidence="11" type="primary">dnaE2</name>
    <name evidence="11" type="ORF">SOCE26_020980</name>
</gene>
<evidence type="ECO:0000256" key="7">
    <source>
        <dbReference type="ARBA" id="ARBA00023004"/>
    </source>
</evidence>
<evidence type="ECO:0000256" key="8">
    <source>
        <dbReference type="ARBA" id="ARBA00023014"/>
    </source>
</evidence>
<dbReference type="Proteomes" id="UP000238348">
    <property type="component" value="Chromosome"/>
</dbReference>
<keyword evidence="8" id="KW-0411">Iron-sulfur</keyword>
<sequence length="491" mass="53014">MPLVRAPIAPTFDAFRDAARALLARGTPPEDVLWEDVSEGQGVLFGAALAAPAAPAAPAASEGAAPPERAAAGASRPRVPAAFMALASAVSCHRDGARFSLLYRALFRLTRGEPYLLELAADPDVAKLRAMEQAVRRDEHKMHAFVRFRRVADDGGGERYVAWYRPDHRIVRLAAPFFARRFPSMAWSILTPDESAHWDGAELRYGPGLPRDAAPREDELEELFRTYYRAIYNPARVNLRAMRAEMPAKHWSTLPELSVMSELVRDAASRVDAMQASRSGSGSAAAAYVPASRELPVLRAAAASCRACALCERATQTVFGEGPADAALMLVGEQPGDEEDLAGRPFIGPAGRVLDEALAGAGLSRGGLYVTNAVKHFKWEPRGERRLHAKPVGPEIQACRAWLQAEVEVVQPRVIVCLGATAARSFLGGRFSVTQSRGQVFKTPWAEAWMATYHPAALLRMPDEAARAAARAHFQEDLAKAAGLLAGARGA</sequence>
<comment type="similarity">
    <text evidence="1">Belongs to the uracil-DNA glycosylase (UDG) superfamily. Type 4 (UDGa) family.</text>
</comment>
<keyword evidence="7" id="KW-0408">Iron</keyword>
<dbReference type="PANTHER" id="PTHR33693:SF9">
    <property type="entry name" value="TYPE-4 URACIL-DNA GLYCOSYLASE"/>
    <property type="match status" value="1"/>
</dbReference>